<evidence type="ECO:0000256" key="2">
    <source>
        <dbReference type="ARBA" id="ARBA00006375"/>
    </source>
</evidence>
<dbReference type="SUPFAM" id="SSF103506">
    <property type="entry name" value="Mitochondrial carrier"/>
    <property type="match status" value="1"/>
</dbReference>
<feature type="repeat" description="Solcar" evidence="9">
    <location>
        <begin position="265"/>
        <end position="355"/>
    </location>
</feature>
<dbReference type="Pfam" id="PF00153">
    <property type="entry name" value="Mito_carr"/>
    <property type="match status" value="3"/>
</dbReference>
<dbReference type="GO" id="GO:0048250">
    <property type="term" value="P:iron import into the mitochondrion"/>
    <property type="evidence" value="ECO:0007669"/>
    <property type="project" value="TreeGrafter"/>
</dbReference>
<dbReference type="AlphaFoldDB" id="A0A250WSH1"/>
<sequence>MIPASIEGHRAAYMTQSTSTSASEPKYDGLDFVDHMIAGAVAGTVEHTAMYPIDTIKTRMQALSQPGQRLHMSMREALRIALRREGVSGLYKGVGAVAAGAGPAHAMHFAVYELAKESFGGNVGGGHHPAIAALSGALATITTEGMMTPVDVVKQRLQMAHTPYQNVLDCVAKTFRAEGISAFFKSYSTTLVMSIPFQLLYFSVYEGTKKVLLEPVLWRHGSRNSSELKTVQQKAVTQRHHAPSFSVKPPILSPSEEDLDEAMEDSLSTQLLAGGLAGGVAAAVTTPFDVVKTRLQTQGVHSATQYGSTSVISVMSRIYQDEGMSALWRGLRPRVLFHVPAAAICWGTYESLKTFLSSRD</sequence>
<dbReference type="PROSITE" id="PS50920">
    <property type="entry name" value="SOLCAR"/>
    <property type="match status" value="3"/>
</dbReference>
<dbReference type="PANTHER" id="PTHR45758">
    <property type="entry name" value="MITOFERRIN-1-RELATED"/>
    <property type="match status" value="1"/>
</dbReference>
<dbReference type="GO" id="GO:0015093">
    <property type="term" value="F:ferrous iron transmembrane transporter activity"/>
    <property type="evidence" value="ECO:0007669"/>
    <property type="project" value="TreeGrafter"/>
</dbReference>
<evidence type="ECO:0008006" key="13">
    <source>
        <dbReference type="Google" id="ProtNLM"/>
    </source>
</evidence>
<evidence type="ECO:0000256" key="7">
    <source>
        <dbReference type="ARBA" id="ARBA00023128"/>
    </source>
</evidence>
<dbReference type="Gene3D" id="1.50.40.10">
    <property type="entry name" value="Mitochondrial carrier domain"/>
    <property type="match status" value="2"/>
</dbReference>
<keyword evidence="8 9" id="KW-0472">Membrane</keyword>
<keyword evidence="7" id="KW-0496">Mitochondrion</keyword>
<dbReference type="InterPro" id="IPR023395">
    <property type="entry name" value="MCP_dom_sf"/>
</dbReference>
<evidence type="ECO:0000256" key="1">
    <source>
        <dbReference type="ARBA" id="ARBA00004225"/>
    </source>
</evidence>
<dbReference type="EMBL" id="BEGY01000003">
    <property type="protein sequence ID" value="GAX73490.1"/>
    <property type="molecule type" value="Genomic_DNA"/>
</dbReference>
<protein>
    <recommendedName>
        <fullName evidence="13">Mitochondrial carrier protein</fullName>
    </recommendedName>
</protein>
<keyword evidence="3 10" id="KW-0813">Transport</keyword>
<evidence type="ECO:0000313" key="11">
    <source>
        <dbReference type="EMBL" id="GAX73490.1"/>
    </source>
</evidence>
<keyword evidence="12" id="KW-1185">Reference proteome</keyword>
<comment type="similarity">
    <text evidence="2 10">Belongs to the mitochondrial carrier (TC 2.A.29) family.</text>
</comment>
<dbReference type="PANTHER" id="PTHR45758:SF4">
    <property type="entry name" value="MITOFERRIN-1"/>
    <property type="match status" value="1"/>
</dbReference>
<dbReference type="InterPro" id="IPR002067">
    <property type="entry name" value="MCP"/>
</dbReference>
<evidence type="ECO:0000256" key="4">
    <source>
        <dbReference type="ARBA" id="ARBA00022692"/>
    </source>
</evidence>
<feature type="repeat" description="Solcar" evidence="9">
    <location>
        <begin position="30"/>
        <end position="118"/>
    </location>
</feature>
<accession>A0A250WSH1</accession>
<dbReference type="OrthoDB" id="276989at2759"/>
<feature type="repeat" description="Solcar" evidence="9">
    <location>
        <begin position="127"/>
        <end position="211"/>
    </location>
</feature>
<keyword evidence="4 9" id="KW-0812">Transmembrane</keyword>
<keyword evidence="6" id="KW-1133">Transmembrane helix</keyword>
<organism evidence="11 12">
    <name type="scientific">Chlamydomonas eustigma</name>
    <dbReference type="NCBI Taxonomy" id="1157962"/>
    <lineage>
        <taxon>Eukaryota</taxon>
        <taxon>Viridiplantae</taxon>
        <taxon>Chlorophyta</taxon>
        <taxon>core chlorophytes</taxon>
        <taxon>Chlorophyceae</taxon>
        <taxon>CS clade</taxon>
        <taxon>Chlamydomonadales</taxon>
        <taxon>Chlamydomonadaceae</taxon>
        <taxon>Chlamydomonas</taxon>
    </lineage>
</organism>
<evidence type="ECO:0000256" key="8">
    <source>
        <dbReference type="ARBA" id="ARBA00023136"/>
    </source>
</evidence>
<reference evidence="11 12" key="1">
    <citation type="submission" date="2017-08" db="EMBL/GenBank/DDBJ databases">
        <title>Acidophilic green algal genome provides insights into adaptation to an acidic environment.</title>
        <authorList>
            <person name="Hirooka S."/>
            <person name="Hirose Y."/>
            <person name="Kanesaki Y."/>
            <person name="Higuchi S."/>
            <person name="Fujiwara T."/>
            <person name="Onuma R."/>
            <person name="Era A."/>
            <person name="Ohbayashi R."/>
            <person name="Uzuka A."/>
            <person name="Nozaki H."/>
            <person name="Yoshikawa H."/>
            <person name="Miyagishima S.Y."/>
        </authorList>
    </citation>
    <scope>NUCLEOTIDE SEQUENCE [LARGE SCALE GENOMIC DNA]</scope>
    <source>
        <strain evidence="11 12">NIES-2499</strain>
    </source>
</reference>
<dbReference type="PRINTS" id="PR00926">
    <property type="entry name" value="MITOCARRIER"/>
</dbReference>
<evidence type="ECO:0000256" key="9">
    <source>
        <dbReference type="PROSITE-ProRule" id="PRU00282"/>
    </source>
</evidence>
<gene>
    <name evidence="11" type="ORF">CEUSTIGMA_g942.t1</name>
</gene>
<evidence type="ECO:0000256" key="6">
    <source>
        <dbReference type="ARBA" id="ARBA00022989"/>
    </source>
</evidence>
<dbReference type="STRING" id="1157962.A0A250WSH1"/>
<proteinExistence type="inferred from homology"/>
<evidence type="ECO:0000256" key="5">
    <source>
        <dbReference type="ARBA" id="ARBA00022737"/>
    </source>
</evidence>
<dbReference type="GO" id="GO:0031966">
    <property type="term" value="C:mitochondrial membrane"/>
    <property type="evidence" value="ECO:0007669"/>
    <property type="project" value="UniProtKB-SubCell"/>
</dbReference>
<evidence type="ECO:0000256" key="10">
    <source>
        <dbReference type="RuleBase" id="RU000488"/>
    </source>
</evidence>
<evidence type="ECO:0000313" key="12">
    <source>
        <dbReference type="Proteomes" id="UP000232323"/>
    </source>
</evidence>
<name>A0A250WSH1_9CHLO</name>
<keyword evidence="5" id="KW-0677">Repeat</keyword>
<evidence type="ECO:0000256" key="3">
    <source>
        <dbReference type="ARBA" id="ARBA00022448"/>
    </source>
</evidence>
<dbReference type="InterPro" id="IPR018108">
    <property type="entry name" value="MCP_transmembrane"/>
</dbReference>
<comment type="subcellular location">
    <subcellularLocation>
        <location evidence="1">Mitochondrion membrane</location>
        <topology evidence="1">Multi-pass membrane protein</topology>
    </subcellularLocation>
</comment>
<dbReference type="Proteomes" id="UP000232323">
    <property type="component" value="Unassembled WGS sequence"/>
</dbReference>
<comment type="caution">
    <text evidence="11">The sequence shown here is derived from an EMBL/GenBank/DDBJ whole genome shotgun (WGS) entry which is preliminary data.</text>
</comment>